<evidence type="ECO:0000313" key="2">
    <source>
        <dbReference type="EMBL" id="KAL3724563.1"/>
    </source>
</evidence>
<gene>
    <name evidence="2" type="ORF">ACJRO7_029695</name>
</gene>
<feature type="compositionally biased region" description="Basic residues" evidence="1">
    <location>
        <begin position="65"/>
        <end position="82"/>
    </location>
</feature>
<keyword evidence="3" id="KW-1185">Reference proteome</keyword>
<dbReference type="Proteomes" id="UP001634007">
    <property type="component" value="Unassembled WGS sequence"/>
</dbReference>
<name>A0ABD3JCR6_EUCGL</name>
<proteinExistence type="predicted"/>
<feature type="compositionally biased region" description="Polar residues" evidence="1">
    <location>
        <begin position="1"/>
        <end position="13"/>
    </location>
</feature>
<dbReference type="EMBL" id="JBJKBG010000008">
    <property type="protein sequence ID" value="KAL3724563.1"/>
    <property type="molecule type" value="Genomic_DNA"/>
</dbReference>
<evidence type="ECO:0000313" key="3">
    <source>
        <dbReference type="Proteomes" id="UP001634007"/>
    </source>
</evidence>
<organism evidence="2 3">
    <name type="scientific">Eucalyptus globulus</name>
    <name type="common">Tasmanian blue gum</name>
    <dbReference type="NCBI Taxonomy" id="34317"/>
    <lineage>
        <taxon>Eukaryota</taxon>
        <taxon>Viridiplantae</taxon>
        <taxon>Streptophyta</taxon>
        <taxon>Embryophyta</taxon>
        <taxon>Tracheophyta</taxon>
        <taxon>Spermatophyta</taxon>
        <taxon>Magnoliopsida</taxon>
        <taxon>eudicotyledons</taxon>
        <taxon>Gunneridae</taxon>
        <taxon>Pentapetalae</taxon>
        <taxon>rosids</taxon>
        <taxon>malvids</taxon>
        <taxon>Myrtales</taxon>
        <taxon>Myrtaceae</taxon>
        <taxon>Myrtoideae</taxon>
        <taxon>Eucalypteae</taxon>
        <taxon>Eucalyptus</taxon>
    </lineage>
</organism>
<evidence type="ECO:0000256" key="1">
    <source>
        <dbReference type="SAM" id="MobiDB-lite"/>
    </source>
</evidence>
<feature type="compositionally biased region" description="Acidic residues" evidence="1">
    <location>
        <begin position="88"/>
        <end position="99"/>
    </location>
</feature>
<dbReference type="AlphaFoldDB" id="A0ABD3JCR6"/>
<accession>A0ABD3JCR6</accession>
<protein>
    <submittedName>
        <fullName evidence="2">Uncharacterized protein</fullName>
    </submittedName>
</protein>
<sequence>MNPNQLQAPNLRNIQVHPKWLDSGEKSPRYPELDLPTWQQARANPSGLDRRRSAASPASAIGELRRKRSGGAARPHLKKRRGTINEQNADEEEEEEESE</sequence>
<feature type="region of interest" description="Disordered" evidence="1">
    <location>
        <begin position="1"/>
        <end position="99"/>
    </location>
</feature>
<comment type="caution">
    <text evidence="2">The sequence shown here is derived from an EMBL/GenBank/DDBJ whole genome shotgun (WGS) entry which is preliminary data.</text>
</comment>
<feature type="compositionally biased region" description="Basic and acidic residues" evidence="1">
    <location>
        <begin position="19"/>
        <end position="32"/>
    </location>
</feature>
<reference evidence="2 3" key="1">
    <citation type="submission" date="2024-11" db="EMBL/GenBank/DDBJ databases">
        <title>Chromosome-level genome assembly of Eucalyptus globulus Labill. provides insights into its genome evolution.</title>
        <authorList>
            <person name="Li X."/>
        </authorList>
    </citation>
    <scope>NUCLEOTIDE SEQUENCE [LARGE SCALE GENOMIC DNA]</scope>
    <source>
        <strain evidence="2">CL2024</strain>
        <tissue evidence="2">Fresh tender leaves</tissue>
    </source>
</reference>